<feature type="transmembrane region" description="Helical" evidence="8">
    <location>
        <begin position="346"/>
        <end position="366"/>
    </location>
</feature>
<comment type="subcellular location">
    <subcellularLocation>
        <location evidence="8">Cell inner membrane</location>
        <topology evidence="8">Multi-pass membrane protein</topology>
    </subcellularLocation>
    <subcellularLocation>
        <location evidence="1">Cell membrane</location>
        <topology evidence="1">Multi-pass membrane protein</topology>
    </subcellularLocation>
</comment>
<dbReference type="PROSITE" id="PS00216">
    <property type="entry name" value="SUGAR_TRANSPORT_1"/>
    <property type="match status" value="1"/>
</dbReference>
<proteinExistence type="inferred from homology"/>
<keyword evidence="5 8" id="KW-0812">Transmembrane</keyword>
<feature type="domain" description="Major facilitator superfamily (MFS) profile" evidence="9">
    <location>
        <begin position="10"/>
        <end position="400"/>
    </location>
</feature>
<dbReference type="SUPFAM" id="SSF103473">
    <property type="entry name" value="MFS general substrate transporter"/>
    <property type="match status" value="1"/>
</dbReference>
<evidence type="ECO:0000259" key="9">
    <source>
        <dbReference type="PROSITE" id="PS50850"/>
    </source>
</evidence>
<dbReference type="PROSITE" id="PS50850">
    <property type="entry name" value="MFS"/>
    <property type="match status" value="1"/>
</dbReference>
<dbReference type="PANTHER" id="PTHR23502:SF132">
    <property type="entry name" value="POLYAMINE TRANSPORTER 2-RELATED"/>
    <property type="match status" value="1"/>
</dbReference>
<feature type="transmembrane region" description="Helical" evidence="8">
    <location>
        <begin position="220"/>
        <end position="243"/>
    </location>
</feature>
<evidence type="ECO:0000313" key="10">
    <source>
        <dbReference type="EMBL" id="VVQ35459.1"/>
    </source>
</evidence>
<comment type="caution">
    <text evidence="8">Lacks conserved residue(s) required for the propagation of feature annotation.</text>
</comment>
<keyword evidence="7 8" id="KW-0472">Membrane</keyword>
<keyword evidence="4" id="KW-1003">Cell membrane</keyword>
<comment type="similarity">
    <text evidence="2 8">Belongs to the major facilitator superfamily. Bcr/CmlA family.</text>
</comment>
<dbReference type="EMBL" id="CABVJH010000008">
    <property type="protein sequence ID" value="VVQ35459.1"/>
    <property type="molecule type" value="Genomic_DNA"/>
</dbReference>
<feature type="transmembrane region" description="Helical" evidence="8">
    <location>
        <begin position="49"/>
        <end position="68"/>
    </location>
</feature>
<feature type="transmembrane region" description="Helical" evidence="8">
    <location>
        <begin position="372"/>
        <end position="392"/>
    </location>
</feature>
<feature type="transmembrane region" description="Helical" evidence="8">
    <location>
        <begin position="106"/>
        <end position="125"/>
    </location>
</feature>
<evidence type="ECO:0000256" key="6">
    <source>
        <dbReference type="ARBA" id="ARBA00022989"/>
    </source>
</evidence>
<feature type="transmembrane region" description="Helical" evidence="8">
    <location>
        <begin position="255"/>
        <end position="275"/>
    </location>
</feature>
<dbReference type="InterPro" id="IPR005829">
    <property type="entry name" value="Sugar_transporter_CS"/>
</dbReference>
<dbReference type="GO" id="GO:0042910">
    <property type="term" value="F:xenobiotic transmembrane transporter activity"/>
    <property type="evidence" value="ECO:0007669"/>
    <property type="project" value="InterPro"/>
</dbReference>
<dbReference type="PANTHER" id="PTHR23502">
    <property type="entry name" value="MAJOR FACILITATOR SUPERFAMILY"/>
    <property type="match status" value="1"/>
</dbReference>
<evidence type="ECO:0000313" key="11">
    <source>
        <dbReference type="Proteomes" id="UP000325645"/>
    </source>
</evidence>
<feature type="transmembrane region" description="Helical" evidence="8">
    <location>
        <begin position="80"/>
        <end position="100"/>
    </location>
</feature>
<evidence type="ECO:0000256" key="1">
    <source>
        <dbReference type="ARBA" id="ARBA00004651"/>
    </source>
</evidence>
<evidence type="ECO:0000256" key="2">
    <source>
        <dbReference type="ARBA" id="ARBA00006236"/>
    </source>
</evidence>
<dbReference type="InterPro" id="IPR036259">
    <property type="entry name" value="MFS_trans_sf"/>
</dbReference>
<reference evidence="10 11" key="1">
    <citation type="submission" date="2019-09" db="EMBL/GenBank/DDBJ databases">
        <authorList>
            <person name="Chandra G."/>
            <person name="Truman W A."/>
        </authorList>
    </citation>
    <scope>NUCLEOTIDE SEQUENCE [LARGE SCALE GENOMIC DNA]</scope>
    <source>
        <strain evidence="10">PS943</strain>
    </source>
</reference>
<evidence type="ECO:0000256" key="5">
    <source>
        <dbReference type="ARBA" id="ARBA00022692"/>
    </source>
</evidence>
<accession>A0A5E7WJA9</accession>
<evidence type="ECO:0000256" key="4">
    <source>
        <dbReference type="ARBA" id="ARBA00022475"/>
    </source>
</evidence>
<dbReference type="NCBIfam" id="TIGR00710">
    <property type="entry name" value="efflux_Bcr_CflA"/>
    <property type="match status" value="1"/>
</dbReference>
<name>A0A5E7WJA9_PSEFL</name>
<dbReference type="GO" id="GO:0005886">
    <property type="term" value="C:plasma membrane"/>
    <property type="evidence" value="ECO:0007669"/>
    <property type="project" value="UniProtKB-SubCell"/>
</dbReference>
<dbReference type="InterPro" id="IPR011701">
    <property type="entry name" value="MFS"/>
</dbReference>
<protein>
    <recommendedName>
        <fullName evidence="8">Bcr/CflA family efflux transporter</fullName>
    </recommendedName>
</protein>
<feature type="transmembrane region" description="Helical" evidence="8">
    <location>
        <begin position="137"/>
        <end position="161"/>
    </location>
</feature>
<keyword evidence="3 8" id="KW-0813">Transport</keyword>
<gene>
    <name evidence="10" type="primary">bcr_2</name>
    <name evidence="10" type="ORF">PS943_04349</name>
</gene>
<feature type="transmembrane region" description="Helical" evidence="8">
    <location>
        <begin position="312"/>
        <end position="334"/>
    </location>
</feature>
<feature type="transmembrane region" description="Helical" evidence="8">
    <location>
        <begin position="287"/>
        <end position="306"/>
    </location>
</feature>
<dbReference type="InterPro" id="IPR004812">
    <property type="entry name" value="Efflux_drug-R_Bcr/CmlA"/>
</dbReference>
<organism evidence="10 11">
    <name type="scientific">Pseudomonas fluorescens</name>
    <dbReference type="NCBI Taxonomy" id="294"/>
    <lineage>
        <taxon>Bacteria</taxon>
        <taxon>Pseudomonadati</taxon>
        <taxon>Pseudomonadota</taxon>
        <taxon>Gammaproteobacteria</taxon>
        <taxon>Pseudomonadales</taxon>
        <taxon>Pseudomonadaceae</taxon>
        <taxon>Pseudomonas</taxon>
    </lineage>
</organism>
<dbReference type="CDD" id="cd17320">
    <property type="entry name" value="MFS_MdfA_MDR_like"/>
    <property type="match status" value="1"/>
</dbReference>
<evidence type="ECO:0000256" key="8">
    <source>
        <dbReference type="RuleBase" id="RU365088"/>
    </source>
</evidence>
<evidence type="ECO:0000256" key="7">
    <source>
        <dbReference type="ARBA" id="ARBA00023136"/>
    </source>
</evidence>
<keyword evidence="6 8" id="KW-1133">Transmembrane helix</keyword>
<dbReference type="Gene3D" id="1.20.1720.10">
    <property type="entry name" value="Multidrug resistance protein D"/>
    <property type="match status" value="1"/>
</dbReference>
<sequence length="407" mass="43867">MYFDTARIRSFVLIAVLGLLTAIDAIAIDMYLPAMPSIQMHFGTTAARVQASLTVFLIGLAVGQACVGPMADRYGRRWPLMLGMALFVAGTLLILVAPVIEVLLLGRLLQAFGAAAGLVVPRAIVADRYSSESAARTYTILMQIMSVAPIFAPLAGSALLAHWDWRSVFWALFGFGIVCLSCVFFFVPETLAPEGRSTAVLIKTIRDYWSLLRCRKYMSFTMASAFVTAGLFAYIGSAPFVFIESFQVSPAEFSWIFALNGLGMLLTGMVNIFLLRRYSAFPVLRRTLQVHFALTAVLLAICLISAKLLLIIVPLCGAIWSLGLVWGNVIALAMEHGQGRHGAASALFGVLQYAVGGLGGVLLGLLSSHEPWTMAMFLTVCAAAACLSVHGAHRMMQERSAGALQAD</sequence>
<dbReference type="AlphaFoldDB" id="A0A5E7WJA9"/>
<dbReference type="Pfam" id="PF07690">
    <property type="entry name" value="MFS_1"/>
    <property type="match status" value="1"/>
</dbReference>
<evidence type="ECO:0000256" key="3">
    <source>
        <dbReference type="ARBA" id="ARBA00022448"/>
    </source>
</evidence>
<keyword evidence="8" id="KW-0997">Cell inner membrane</keyword>
<dbReference type="FunFam" id="1.20.1720.10:FF:000005">
    <property type="entry name" value="Bcr/CflA family efflux transporter"/>
    <property type="match status" value="1"/>
</dbReference>
<dbReference type="GO" id="GO:1990961">
    <property type="term" value="P:xenobiotic detoxification by transmembrane export across the plasma membrane"/>
    <property type="evidence" value="ECO:0007669"/>
    <property type="project" value="InterPro"/>
</dbReference>
<dbReference type="InterPro" id="IPR020846">
    <property type="entry name" value="MFS_dom"/>
</dbReference>
<feature type="transmembrane region" description="Helical" evidence="8">
    <location>
        <begin position="167"/>
        <end position="187"/>
    </location>
</feature>
<dbReference type="Proteomes" id="UP000325645">
    <property type="component" value="Unassembled WGS sequence"/>
</dbReference>